<reference evidence="1" key="2">
    <citation type="submission" date="2015-02" db="UniProtKB">
        <authorList>
            <consortium name="EnsemblMetazoa"/>
        </authorList>
    </citation>
    <scope>IDENTIFICATION</scope>
</reference>
<dbReference type="AlphaFoldDB" id="T1JEF8"/>
<dbReference type="Proteomes" id="UP000014500">
    <property type="component" value="Unassembled WGS sequence"/>
</dbReference>
<reference evidence="2" key="1">
    <citation type="submission" date="2011-05" db="EMBL/GenBank/DDBJ databases">
        <authorList>
            <person name="Richards S.R."/>
            <person name="Qu J."/>
            <person name="Jiang H."/>
            <person name="Jhangiani S.N."/>
            <person name="Agravi P."/>
            <person name="Goodspeed R."/>
            <person name="Gross S."/>
            <person name="Mandapat C."/>
            <person name="Jackson L."/>
            <person name="Mathew T."/>
            <person name="Pu L."/>
            <person name="Thornton R."/>
            <person name="Saada N."/>
            <person name="Wilczek-Boney K.B."/>
            <person name="Lee S."/>
            <person name="Kovar C."/>
            <person name="Wu Y."/>
            <person name="Scherer S.E."/>
            <person name="Worley K.C."/>
            <person name="Muzny D.M."/>
            <person name="Gibbs R."/>
        </authorList>
    </citation>
    <scope>NUCLEOTIDE SEQUENCE</scope>
    <source>
        <strain evidence="2">Brora</strain>
    </source>
</reference>
<dbReference type="HOGENOM" id="CLU_1302452_0_0_1"/>
<protein>
    <submittedName>
        <fullName evidence="1">Uncharacterized protein</fullName>
    </submittedName>
</protein>
<dbReference type="EMBL" id="JH432116">
    <property type="status" value="NOT_ANNOTATED_CDS"/>
    <property type="molecule type" value="Genomic_DNA"/>
</dbReference>
<evidence type="ECO:0000313" key="1">
    <source>
        <dbReference type="EnsemblMetazoa" id="SMAR012203-PA"/>
    </source>
</evidence>
<keyword evidence="2" id="KW-1185">Reference proteome</keyword>
<organism evidence="1 2">
    <name type="scientific">Strigamia maritima</name>
    <name type="common">European centipede</name>
    <name type="synonym">Geophilus maritimus</name>
    <dbReference type="NCBI Taxonomy" id="126957"/>
    <lineage>
        <taxon>Eukaryota</taxon>
        <taxon>Metazoa</taxon>
        <taxon>Ecdysozoa</taxon>
        <taxon>Arthropoda</taxon>
        <taxon>Myriapoda</taxon>
        <taxon>Chilopoda</taxon>
        <taxon>Pleurostigmophora</taxon>
        <taxon>Geophilomorpha</taxon>
        <taxon>Linotaeniidae</taxon>
        <taxon>Strigamia</taxon>
    </lineage>
</organism>
<sequence>FVVFYTPILLIERLLTDHSDDRSDRLDRVKNQTEATYLLTRPSLKLLKIDKVRWSYGLGTTFHACELLSQTIIRICTETKTREYSPDLAENGEVGSGDHNSSVSAAILKETLASIVSLFFLTSMIALETLLCFHFSIIATEKPTAWITVLQKLQLDPAKYLSKNNVLNTIHETIPIFVAFFTTVAQRSRSLALGGQHVETAMGFHYFILCNF</sequence>
<evidence type="ECO:0000313" key="2">
    <source>
        <dbReference type="Proteomes" id="UP000014500"/>
    </source>
</evidence>
<proteinExistence type="predicted"/>
<accession>T1JEF8</accession>
<dbReference type="EnsemblMetazoa" id="SMAR012203-RA">
    <property type="protein sequence ID" value="SMAR012203-PA"/>
    <property type="gene ID" value="SMAR012203"/>
</dbReference>
<name>T1JEF8_STRMM</name>